<dbReference type="Proteomes" id="UP000199184">
    <property type="component" value="Unassembled WGS sequence"/>
</dbReference>
<name>A0A1C3XTJ8_9BRAD</name>
<keyword evidence="2" id="KW-1185">Reference proteome</keyword>
<dbReference type="AlphaFoldDB" id="A0A1C3XTJ8"/>
<accession>A0A1C3XTJ8</accession>
<proteinExistence type="predicted"/>
<organism evidence="1 2">
    <name type="scientific">Bradyrhizobium shewense</name>
    <dbReference type="NCBI Taxonomy" id="1761772"/>
    <lineage>
        <taxon>Bacteria</taxon>
        <taxon>Pseudomonadati</taxon>
        <taxon>Pseudomonadota</taxon>
        <taxon>Alphaproteobacteria</taxon>
        <taxon>Hyphomicrobiales</taxon>
        <taxon>Nitrobacteraceae</taxon>
        <taxon>Bradyrhizobium</taxon>
    </lineage>
</organism>
<dbReference type="EMBL" id="FMAI01000045">
    <property type="protein sequence ID" value="SCB55572.1"/>
    <property type="molecule type" value="Genomic_DNA"/>
</dbReference>
<reference evidence="2" key="1">
    <citation type="submission" date="2016-08" db="EMBL/GenBank/DDBJ databases">
        <authorList>
            <person name="Varghese N."/>
            <person name="Submissions Spin"/>
        </authorList>
    </citation>
    <scope>NUCLEOTIDE SEQUENCE [LARGE SCALE GENOMIC DNA]</scope>
    <source>
        <strain evidence="2">ERR11</strain>
    </source>
</reference>
<sequence length="63" mass="6730">MRLPTSTALGIRSAAERFLDRVKLGDALEGLAGDRSWRRSSLALATRVTSASEAIRGSNLNAD</sequence>
<evidence type="ECO:0000313" key="2">
    <source>
        <dbReference type="Proteomes" id="UP000199184"/>
    </source>
</evidence>
<protein>
    <submittedName>
        <fullName evidence="1">Uncharacterized protein</fullName>
    </submittedName>
</protein>
<evidence type="ECO:0000313" key="1">
    <source>
        <dbReference type="EMBL" id="SCB55572.1"/>
    </source>
</evidence>
<gene>
    <name evidence="1" type="ORF">GA0061098_104518</name>
</gene>